<dbReference type="PANTHER" id="PTHR43110">
    <property type="entry name" value="THIOL PEROXIDASE"/>
    <property type="match status" value="1"/>
</dbReference>
<name>A0A1H8LSK1_9EURY</name>
<keyword evidence="1" id="KW-0560">Oxidoreductase</keyword>
<evidence type="ECO:0000256" key="1">
    <source>
        <dbReference type="ARBA" id="ARBA00023002"/>
    </source>
</evidence>
<evidence type="ECO:0000313" key="5">
    <source>
        <dbReference type="EMBL" id="SEO08122.1"/>
    </source>
</evidence>
<gene>
    <name evidence="5" type="ORF">SAMN05216388_10082</name>
</gene>
<dbReference type="Pfam" id="PF00578">
    <property type="entry name" value="AhpC-TSA"/>
    <property type="match status" value="1"/>
</dbReference>
<organism evidence="5 6">
    <name type="scientific">Halorientalis persicus</name>
    <dbReference type="NCBI Taxonomy" id="1367881"/>
    <lineage>
        <taxon>Archaea</taxon>
        <taxon>Methanobacteriati</taxon>
        <taxon>Methanobacteriota</taxon>
        <taxon>Stenosarchaea group</taxon>
        <taxon>Halobacteria</taxon>
        <taxon>Halobacteriales</taxon>
        <taxon>Haloarculaceae</taxon>
        <taxon>Halorientalis</taxon>
    </lineage>
</organism>
<dbReference type="EMBL" id="FOCX01000008">
    <property type="protein sequence ID" value="SEO08122.1"/>
    <property type="molecule type" value="Genomic_DNA"/>
</dbReference>
<evidence type="ECO:0000256" key="3">
    <source>
        <dbReference type="PIRSR" id="PIRSR000239-1"/>
    </source>
</evidence>
<dbReference type="AlphaFoldDB" id="A0A1H8LSK1"/>
<dbReference type="PROSITE" id="PS51352">
    <property type="entry name" value="THIOREDOXIN_2"/>
    <property type="match status" value="1"/>
</dbReference>
<feature type="domain" description="Thioredoxin" evidence="4">
    <location>
        <begin position="2"/>
        <end position="159"/>
    </location>
</feature>
<proteinExistence type="predicted"/>
<dbReference type="SUPFAM" id="SSF52833">
    <property type="entry name" value="Thioredoxin-like"/>
    <property type="match status" value="1"/>
</dbReference>
<dbReference type="PANTHER" id="PTHR43110:SF1">
    <property type="entry name" value="THIOL PEROXIDASE"/>
    <property type="match status" value="1"/>
</dbReference>
<dbReference type="OrthoDB" id="6924at2157"/>
<dbReference type="Gene3D" id="3.40.30.10">
    <property type="entry name" value="Glutaredoxin"/>
    <property type="match status" value="1"/>
</dbReference>
<dbReference type="InterPro" id="IPR050455">
    <property type="entry name" value="Tpx_Peroxidase_subfamily"/>
</dbReference>
<evidence type="ECO:0000313" key="6">
    <source>
        <dbReference type="Proteomes" id="UP000198775"/>
    </source>
</evidence>
<keyword evidence="2" id="KW-0676">Redox-active center</keyword>
<dbReference type="InterPro" id="IPR036249">
    <property type="entry name" value="Thioredoxin-like_sf"/>
</dbReference>
<dbReference type="RefSeq" id="WP_092659605.1">
    <property type="nucleotide sequence ID" value="NZ_FOCX01000008.1"/>
</dbReference>
<sequence length="159" mass="17555">MPDVGDQAPDFTVPLAHDGDPEPFTLSDHLDEAPIVLAFFPGAFTPPCKEEMSQFQSDIDNYRSMGATLYGVSVDSPFAQKAFREENGFEFHMLSDSNKEVIEDYGVEIDFADMGYYGLAQRAVFVVNADGEITYKWVADDPHTQPDFDAVQEAVEAAG</sequence>
<dbReference type="Proteomes" id="UP000198775">
    <property type="component" value="Unassembled WGS sequence"/>
</dbReference>
<evidence type="ECO:0000256" key="2">
    <source>
        <dbReference type="ARBA" id="ARBA00023284"/>
    </source>
</evidence>
<accession>A0A1H8LSK1</accession>
<dbReference type="InterPro" id="IPR024706">
    <property type="entry name" value="Peroxiredoxin_AhpC-typ"/>
</dbReference>
<dbReference type="InterPro" id="IPR013766">
    <property type="entry name" value="Thioredoxin_domain"/>
</dbReference>
<dbReference type="GO" id="GO:0016209">
    <property type="term" value="F:antioxidant activity"/>
    <property type="evidence" value="ECO:0007669"/>
    <property type="project" value="InterPro"/>
</dbReference>
<dbReference type="PIRSF" id="PIRSF000239">
    <property type="entry name" value="AHPC"/>
    <property type="match status" value="1"/>
</dbReference>
<feature type="active site" description="Cysteine sulfenic acid (-SOH) intermediate; for peroxidase activity" evidence="3">
    <location>
        <position position="48"/>
    </location>
</feature>
<protein>
    <submittedName>
        <fullName evidence="5">Peroxiredoxin</fullName>
    </submittedName>
</protein>
<keyword evidence="6" id="KW-1185">Reference proteome</keyword>
<reference evidence="6" key="1">
    <citation type="submission" date="2016-10" db="EMBL/GenBank/DDBJ databases">
        <authorList>
            <person name="Varghese N."/>
            <person name="Submissions S."/>
        </authorList>
    </citation>
    <scope>NUCLEOTIDE SEQUENCE [LARGE SCALE GENOMIC DNA]</scope>
    <source>
        <strain evidence="6">IBRC-M 10043</strain>
    </source>
</reference>
<evidence type="ECO:0000259" key="4">
    <source>
        <dbReference type="PROSITE" id="PS51352"/>
    </source>
</evidence>
<dbReference type="GO" id="GO:0016491">
    <property type="term" value="F:oxidoreductase activity"/>
    <property type="evidence" value="ECO:0007669"/>
    <property type="project" value="UniProtKB-KW"/>
</dbReference>
<dbReference type="InterPro" id="IPR000866">
    <property type="entry name" value="AhpC/TSA"/>
</dbReference>